<dbReference type="Proteomes" id="UP000199093">
    <property type="component" value="Unassembled WGS sequence"/>
</dbReference>
<name>A0A1G8U7D5_9RHOB</name>
<accession>A0A1G8U7D5</accession>
<evidence type="ECO:0000313" key="2">
    <source>
        <dbReference type="Proteomes" id="UP000199093"/>
    </source>
</evidence>
<proteinExistence type="predicted"/>
<dbReference type="STRING" id="555512.SAMN04487993_10371"/>
<dbReference type="EMBL" id="FNEJ01000037">
    <property type="protein sequence ID" value="SDJ49633.1"/>
    <property type="molecule type" value="Genomic_DNA"/>
</dbReference>
<protein>
    <submittedName>
        <fullName evidence="1">Uncharacterized protein</fullName>
    </submittedName>
</protein>
<dbReference type="InterPro" id="IPR007460">
    <property type="entry name" value="BrnT_toxin"/>
</dbReference>
<dbReference type="RefSeq" id="WP_089852075.1">
    <property type="nucleotide sequence ID" value="NZ_FNEJ01000037.1"/>
</dbReference>
<evidence type="ECO:0000313" key="1">
    <source>
        <dbReference type="EMBL" id="SDJ49633.1"/>
    </source>
</evidence>
<sequence length="84" mass="9476">MSVAIAGFDWDEGNWPKCAKHGVSKAEIEHVLMHGPAVFPDRGQATEERLNAIGRNAVGRYLFIVFTFRTKDEDTLIRPISARY</sequence>
<feature type="non-terminal residue" evidence="1">
    <location>
        <position position="84"/>
    </location>
</feature>
<dbReference type="OrthoDB" id="9798158at2"/>
<organism evidence="1 2">
    <name type="scientific">Salipiger marinus</name>
    <dbReference type="NCBI Taxonomy" id="555512"/>
    <lineage>
        <taxon>Bacteria</taxon>
        <taxon>Pseudomonadati</taxon>
        <taxon>Pseudomonadota</taxon>
        <taxon>Alphaproteobacteria</taxon>
        <taxon>Rhodobacterales</taxon>
        <taxon>Roseobacteraceae</taxon>
        <taxon>Salipiger</taxon>
    </lineage>
</organism>
<dbReference type="AlphaFoldDB" id="A0A1G8U7D5"/>
<gene>
    <name evidence="1" type="ORF">SAMN04487993_10371</name>
</gene>
<keyword evidence="2" id="KW-1185">Reference proteome</keyword>
<dbReference type="InterPro" id="IPR038573">
    <property type="entry name" value="BrnT_sf"/>
</dbReference>
<dbReference type="Pfam" id="PF04365">
    <property type="entry name" value="BrnT_toxin"/>
    <property type="match status" value="1"/>
</dbReference>
<reference evidence="1 2" key="1">
    <citation type="submission" date="2016-10" db="EMBL/GenBank/DDBJ databases">
        <authorList>
            <person name="de Groot N.N."/>
        </authorList>
    </citation>
    <scope>NUCLEOTIDE SEQUENCE [LARGE SCALE GENOMIC DNA]</scope>
    <source>
        <strain evidence="1 2">DSM 26424</strain>
    </source>
</reference>
<dbReference type="Gene3D" id="3.10.450.530">
    <property type="entry name" value="Ribonuclease toxin, BrnT, of type II toxin-antitoxin system"/>
    <property type="match status" value="1"/>
</dbReference>